<gene>
    <name evidence="1" type="ORF">AVDCRST_MAG89-4360</name>
</gene>
<dbReference type="EMBL" id="CADCTV010000913">
    <property type="protein sequence ID" value="CAA9368716.1"/>
    <property type="molecule type" value="Genomic_DNA"/>
</dbReference>
<accession>A0A6J4MVQ5</accession>
<dbReference type="AlphaFoldDB" id="A0A6J4MVQ5"/>
<name>A0A6J4MVQ5_9BACT</name>
<protein>
    <submittedName>
        <fullName evidence="1">Uncharacterized protein</fullName>
    </submittedName>
</protein>
<reference evidence="1" key="1">
    <citation type="submission" date="2020-02" db="EMBL/GenBank/DDBJ databases">
        <authorList>
            <person name="Meier V. D."/>
        </authorList>
    </citation>
    <scope>NUCLEOTIDE SEQUENCE</scope>
    <source>
        <strain evidence="1">AVDCRST_MAG89</strain>
    </source>
</reference>
<evidence type="ECO:0000313" key="1">
    <source>
        <dbReference type="EMBL" id="CAA9368716.1"/>
    </source>
</evidence>
<sequence>EHAGWRAGAAEFGRRRSVDPGAVAANRALFEYAASLGARR</sequence>
<organism evidence="1">
    <name type="scientific">uncultured Gemmatimonadota bacterium</name>
    <dbReference type="NCBI Taxonomy" id="203437"/>
    <lineage>
        <taxon>Bacteria</taxon>
        <taxon>Pseudomonadati</taxon>
        <taxon>Gemmatimonadota</taxon>
        <taxon>environmental samples</taxon>
    </lineage>
</organism>
<feature type="non-terminal residue" evidence="1">
    <location>
        <position position="1"/>
    </location>
</feature>
<proteinExistence type="predicted"/>